<dbReference type="GO" id="GO:0008168">
    <property type="term" value="F:methyltransferase activity"/>
    <property type="evidence" value="ECO:0007669"/>
    <property type="project" value="UniProtKB-KW"/>
</dbReference>
<dbReference type="InterPro" id="IPR041698">
    <property type="entry name" value="Methyltransf_25"/>
</dbReference>
<dbReference type="GO" id="GO:0032259">
    <property type="term" value="P:methylation"/>
    <property type="evidence" value="ECO:0007669"/>
    <property type="project" value="UniProtKB-KW"/>
</dbReference>
<feature type="transmembrane region" description="Helical" evidence="2">
    <location>
        <begin position="205"/>
        <end position="226"/>
    </location>
</feature>
<dbReference type="PANTHER" id="PTHR43591">
    <property type="entry name" value="METHYLTRANSFERASE"/>
    <property type="match status" value="1"/>
</dbReference>
<evidence type="ECO:0000256" key="2">
    <source>
        <dbReference type="SAM" id="Phobius"/>
    </source>
</evidence>
<dbReference type="Gene3D" id="3.40.50.150">
    <property type="entry name" value="Vaccinia Virus protein VP39"/>
    <property type="match status" value="1"/>
</dbReference>
<dbReference type="Proteomes" id="UP000683511">
    <property type="component" value="Chromosome"/>
</dbReference>
<accession>A0A975TAT4</accession>
<dbReference type="KEGG" id="rsin:B6N60_04101"/>
<dbReference type="RefSeq" id="WP_190603936.1">
    <property type="nucleotide sequence ID" value="NZ_CP021056.1"/>
</dbReference>
<keyword evidence="4" id="KW-0808">Transferase</keyword>
<keyword evidence="2" id="KW-0812">Transmembrane</keyword>
<keyword evidence="2" id="KW-1133">Transmembrane helix</keyword>
<keyword evidence="4" id="KW-0489">Methyltransferase</keyword>
<dbReference type="SUPFAM" id="SSF53335">
    <property type="entry name" value="S-adenosyl-L-methionine-dependent methyltransferases"/>
    <property type="match status" value="1"/>
</dbReference>
<sequence>MSESYGKDKSRVEREKRFHDQRFADDSQRKNKVGRFYKITQSIKTEYEKLLMDSCQGSYIIEYGCGTGSYAFALAKNGATKVTGIDISPVAIEIATTKAIDEGLGDNIAFEVMNAEELKFAHSSIDLICGSGILHHLELKKAILTIVDVLQPEGKAIFIEPLGHNILINLFRSLTPSIRSEDEHPLLKDDLKFFKTYFKKVEIKYFYLTSLIASLTVGFPIFRIVLSVLEFLDQILFKLPFLRNQAWQVLIVVSEPIK</sequence>
<dbReference type="InterPro" id="IPR029063">
    <property type="entry name" value="SAM-dependent_MTases_sf"/>
</dbReference>
<dbReference type="CDD" id="cd02440">
    <property type="entry name" value="AdoMet_MTases"/>
    <property type="match status" value="1"/>
</dbReference>
<name>A0A975TAT4_9NOST</name>
<evidence type="ECO:0000256" key="1">
    <source>
        <dbReference type="SAM" id="MobiDB-lite"/>
    </source>
</evidence>
<keyword evidence="5" id="KW-1185">Reference proteome</keyword>
<keyword evidence="2" id="KW-0472">Membrane</keyword>
<evidence type="ECO:0000313" key="5">
    <source>
        <dbReference type="Proteomes" id="UP000683511"/>
    </source>
</evidence>
<dbReference type="AlphaFoldDB" id="A0A975TAT4"/>
<proteinExistence type="predicted"/>
<protein>
    <submittedName>
        <fullName evidence="4">Methyltransferase type 11</fullName>
    </submittedName>
</protein>
<dbReference type="PANTHER" id="PTHR43591:SF24">
    <property type="entry name" value="2-METHOXY-6-POLYPRENYL-1,4-BENZOQUINOL METHYLASE, MITOCHONDRIAL"/>
    <property type="match status" value="1"/>
</dbReference>
<feature type="region of interest" description="Disordered" evidence="1">
    <location>
        <begin position="1"/>
        <end position="24"/>
    </location>
</feature>
<organism evidence="4 5">
    <name type="scientific">Richelia sinica FACHB-800</name>
    <dbReference type="NCBI Taxonomy" id="1357546"/>
    <lineage>
        <taxon>Bacteria</taxon>
        <taxon>Bacillati</taxon>
        <taxon>Cyanobacteriota</taxon>
        <taxon>Cyanophyceae</taxon>
        <taxon>Nostocales</taxon>
        <taxon>Nostocaceae</taxon>
        <taxon>Richelia</taxon>
    </lineage>
</organism>
<reference evidence="4" key="1">
    <citation type="submission" date="2017-04" db="EMBL/GenBank/DDBJ databases">
        <title>Genome deletions in a multicellular cyanobacterial endosymbiont for morphological adaptation in marine diatoms.</title>
        <authorList>
            <person name="Wang Y."/>
            <person name="Gao H."/>
            <person name="Li R."/>
            <person name="Xu X."/>
        </authorList>
    </citation>
    <scope>NUCLEOTIDE SEQUENCE</scope>
    <source>
        <strain evidence="4">FACHB 800</strain>
    </source>
</reference>
<dbReference type="Pfam" id="PF13649">
    <property type="entry name" value="Methyltransf_25"/>
    <property type="match status" value="1"/>
</dbReference>
<gene>
    <name evidence="4" type="ORF">B6N60_04101</name>
</gene>
<evidence type="ECO:0000259" key="3">
    <source>
        <dbReference type="Pfam" id="PF13649"/>
    </source>
</evidence>
<feature type="domain" description="Methyltransferase" evidence="3">
    <location>
        <begin position="60"/>
        <end position="154"/>
    </location>
</feature>
<dbReference type="EMBL" id="CP021056">
    <property type="protein sequence ID" value="QXE25386.1"/>
    <property type="molecule type" value="Genomic_DNA"/>
</dbReference>
<evidence type="ECO:0000313" key="4">
    <source>
        <dbReference type="EMBL" id="QXE25386.1"/>
    </source>
</evidence>